<evidence type="ECO:0000313" key="3">
    <source>
        <dbReference type="EMBL" id="KAF2817425.1"/>
    </source>
</evidence>
<evidence type="ECO:0000259" key="2">
    <source>
        <dbReference type="Pfam" id="PF14420"/>
    </source>
</evidence>
<feature type="region of interest" description="Disordered" evidence="1">
    <location>
        <begin position="111"/>
        <end position="132"/>
    </location>
</feature>
<organism evidence="3">
    <name type="scientific">Mytilinidion resinicola</name>
    <dbReference type="NCBI Taxonomy" id="574789"/>
    <lineage>
        <taxon>Eukaryota</taxon>
        <taxon>Fungi</taxon>
        <taxon>Dikarya</taxon>
        <taxon>Ascomycota</taxon>
        <taxon>Pezizomycotina</taxon>
        <taxon>Dothideomycetes</taxon>
        <taxon>Pleosporomycetidae</taxon>
        <taxon>Mytilinidiales</taxon>
        <taxon>Mytilinidiaceae</taxon>
        <taxon>Mytilinidion</taxon>
    </lineage>
</organism>
<dbReference type="PANTHER" id="PTHR38788:SF3">
    <property type="entry name" value="CLR5 DOMAIN-CONTAINING PROTEIN"/>
    <property type="match status" value="1"/>
</dbReference>
<protein>
    <recommendedName>
        <fullName evidence="2">Clr5 domain-containing protein</fullName>
    </recommendedName>
</protein>
<dbReference type="PANTHER" id="PTHR38788">
    <property type="entry name" value="CLR5 DOMAIN-CONTAINING PROTEIN"/>
    <property type="match status" value="1"/>
</dbReference>
<evidence type="ECO:0000313" key="4">
    <source>
        <dbReference type="Proteomes" id="UP000504636"/>
    </source>
</evidence>
<dbReference type="GeneID" id="54453738"/>
<evidence type="ECO:0000313" key="5">
    <source>
        <dbReference type="RefSeq" id="XP_033584389.1"/>
    </source>
</evidence>
<evidence type="ECO:0000256" key="1">
    <source>
        <dbReference type="SAM" id="MobiDB-lite"/>
    </source>
</evidence>
<dbReference type="Proteomes" id="UP000504636">
    <property type="component" value="Unplaced"/>
</dbReference>
<reference evidence="5" key="2">
    <citation type="submission" date="2020-04" db="EMBL/GenBank/DDBJ databases">
        <authorList>
            <consortium name="NCBI Genome Project"/>
        </authorList>
    </citation>
    <scope>NUCLEOTIDE SEQUENCE</scope>
    <source>
        <strain evidence="5">CBS 304.34</strain>
    </source>
</reference>
<dbReference type="RefSeq" id="XP_033584389.1">
    <property type="nucleotide sequence ID" value="XM_033712845.1"/>
</dbReference>
<feature type="compositionally biased region" description="Polar residues" evidence="1">
    <location>
        <begin position="123"/>
        <end position="132"/>
    </location>
</feature>
<gene>
    <name evidence="3 5" type="ORF">BDZ99DRAFT_15735</name>
</gene>
<feature type="compositionally biased region" description="Basic and acidic residues" evidence="1">
    <location>
        <begin position="112"/>
        <end position="122"/>
    </location>
</feature>
<accession>A0A6A6ZAU9</accession>
<sequence length="132" mass="15396">MNPPPKPQSSSGRSAVITKKSRTKYEPYIRKLWIDGGNSLQDTMAKMAAEHHFVASEDQYKKQFRRWKWSKNTCIPNKEGLWMLHKAEQGKVEHDKDTMFEFRGQILTEGNTRPRLERKKVEMQTQSLSLGS</sequence>
<proteinExistence type="predicted"/>
<reference evidence="3 5" key="1">
    <citation type="journal article" date="2020" name="Stud. Mycol.">
        <title>101 Dothideomycetes genomes: a test case for predicting lifestyles and emergence of pathogens.</title>
        <authorList>
            <person name="Haridas S."/>
            <person name="Albert R."/>
            <person name="Binder M."/>
            <person name="Bloem J."/>
            <person name="Labutti K."/>
            <person name="Salamov A."/>
            <person name="Andreopoulos B."/>
            <person name="Baker S."/>
            <person name="Barry K."/>
            <person name="Bills G."/>
            <person name="Bluhm B."/>
            <person name="Cannon C."/>
            <person name="Castanera R."/>
            <person name="Culley D."/>
            <person name="Daum C."/>
            <person name="Ezra D."/>
            <person name="Gonzalez J."/>
            <person name="Henrissat B."/>
            <person name="Kuo A."/>
            <person name="Liang C."/>
            <person name="Lipzen A."/>
            <person name="Lutzoni F."/>
            <person name="Magnuson J."/>
            <person name="Mondo S."/>
            <person name="Nolan M."/>
            <person name="Ohm R."/>
            <person name="Pangilinan J."/>
            <person name="Park H.-J."/>
            <person name="Ramirez L."/>
            <person name="Alfaro M."/>
            <person name="Sun H."/>
            <person name="Tritt A."/>
            <person name="Yoshinaga Y."/>
            <person name="Zwiers L.-H."/>
            <person name="Turgeon B."/>
            <person name="Goodwin S."/>
            <person name="Spatafora J."/>
            <person name="Crous P."/>
            <person name="Grigoriev I."/>
        </authorList>
    </citation>
    <scope>NUCLEOTIDE SEQUENCE</scope>
    <source>
        <strain evidence="3 5">CBS 304.34</strain>
    </source>
</reference>
<dbReference type="OrthoDB" id="3557985at2759"/>
<name>A0A6A6ZAU9_9PEZI</name>
<dbReference type="EMBL" id="MU003692">
    <property type="protein sequence ID" value="KAF2817425.1"/>
    <property type="molecule type" value="Genomic_DNA"/>
</dbReference>
<dbReference type="InterPro" id="IPR025676">
    <property type="entry name" value="Clr5_dom"/>
</dbReference>
<dbReference type="Pfam" id="PF14420">
    <property type="entry name" value="Clr5"/>
    <property type="match status" value="1"/>
</dbReference>
<dbReference type="AlphaFoldDB" id="A0A6A6ZAU9"/>
<keyword evidence="4" id="KW-1185">Reference proteome</keyword>
<feature type="domain" description="Clr5" evidence="2">
    <location>
        <begin position="24"/>
        <end position="71"/>
    </location>
</feature>
<reference evidence="5" key="3">
    <citation type="submission" date="2025-04" db="UniProtKB">
        <authorList>
            <consortium name="RefSeq"/>
        </authorList>
    </citation>
    <scope>IDENTIFICATION</scope>
    <source>
        <strain evidence="5">CBS 304.34</strain>
    </source>
</reference>